<keyword evidence="5 8" id="KW-0460">Magnesium</keyword>
<evidence type="ECO:0000256" key="7">
    <source>
        <dbReference type="ARBA" id="ARBA00023150"/>
    </source>
</evidence>
<dbReference type="EMBL" id="BMYS01000016">
    <property type="protein sequence ID" value="GGW91022.1"/>
    <property type="molecule type" value="Genomic_DNA"/>
</dbReference>
<keyword evidence="3 8" id="KW-0479">Metal-binding</keyword>
<dbReference type="EC" id="2.7.7.77" evidence="8"/>
<dbReference type="NCBIfam" id="TIGR02665">
    <property type="entry name" value="molyb_mobA"/>
    <property type="match status" value="1"/>
</dbReference>
<dbReference type="GO" id="GO:1902758">
    <property type="term" value="P:bis(molybdopterin guanine dinucleotide)molybdenum biosynthetic process"/>
    <property type="evidence" value="ECO:0007669"/>
    <property type="project" value="TreeGrafter"/>
</dbReference>
<dbReference type="GO" id="GO:0005737">
    <property type="term" value="C:cytoplasm"/>
    <property type="evidence" value="ECO:0007669"/>
    <property type="project" value="UniProtKB-SubCell"/>
</dbReference>
<dbReference type="InterPro" id="IPR013482">
    <property type="entry name" value="Molybde_CF_guanTrfase"/>
</dbReference>
<reference evidence="10" key="2">
    <citation type="submission" date="2020-09" db="EMBL/GenBank/DDBJ databases">
        <authorList>
            <person name="Sun Q."/>
            <person name="Kim S."/>
        </authorList>
    </citation>
    <scope>NUCLEOTIDE SEQUENCE</scope>
    <source>
        <strain evidence="10">KCTC 23732</strain>
    </source>
</reference>
<dbReference type="RefSeq" id="WP_189385497.1">
    <property type="nucleotide sequence ID" value="NZ_BAABFY010000005.1"/>
</dbReference>
<dbReference type="CDD" id="cd02503">
    <property type="entry name" value="MobA"/>
    <property type="match status" value="1"/>
</dbReference>
<dbReference type="PANTHER" id="PTHR19136">
    <property type="entry name" value="MOLYBDENUM COFACTOR GUANYLYLTRANSFERASE"/>
    <property type="match status" value="1"/>
</dbReference>
<reference evidence="10" key="1">
    <citation type="journal article" date="2014" name="Int. J. Syst. Evol. Microbiol.">
        <title>Complete genome sequence of Corynebacterium casei LMG S-19264T (=DSM 44701T), isolated from a smear-ripened cheese.</title>
        <authorList>
            <consortium name="US DOE Joint Genome Institute (JGI-PGF)"/>
            <person name="Walter F."/>
            <person name="Albersmeier A."/>
            <person name="Kalinowski J."/>
            <person name="Ruckert C."/>
        </authorList>
    </citation>
    <scope>NUCLEOTIDE SEQUENCE</scope>
    <source>
        <strain evidence="10">KCTC 23732</strain>
    </source>
</reference>
<keyword evidence="10" id="KW-0548">Nucleotidyltransferase</keyword>
<dbReference type="AlphaFoldDB" id="A0A918JQV7"/>
<evidence type="ECO:0000256" key="3">
    <source>
        <dbReference type="ARBA" id="ARBA00022723"/>
    </source>
</evidence>
<keyword evidence="2 8" id="KW-0808">Transferase</keyword>
<dbReference type="Proteomes" id="UP000608345">
    <property type="component" value="Unassembled WGS sequence"/>
</dbReference>
<dbReference type="PANTHER" id="PTHR19136:SF81">
    <property type="entry name" value="MOLYBDENUM COFACTOR GUANYLYLTRANSFERASE"/>
    <property type="match status" value="1"/>
</dbReference>
<feature type="binding site" evidence="8">
    <location>
        <position position="102"/>
    </location>
    <ligand>
        <name>GTP</name>
        <dbReference type="ChEBI" id="CHEBI:37565"/>
    </ligand>
</feature>
<keyword evidence="7 8" id="KW-0501">Molybdenum cofactor biosynthesis</keyword>
<keyword evidence="6 8" id="KW-0342">GTP-binding</keyword>
<accession>A0A918JQV7</accession>
<sequence length="201" mass="22534">MISNTAGLILAGGLGSRMNHQDKGMVLFKQKPLVEYPLALLRKNVDCIVISANRNLDKYASYGHPVIPDLPQYTALGPLGGIYSASMQLPENITFIQVVPCDTPFLPDHLVEQLHTALLQTNTDIAMAISGSNQHPSIIQFRRSLLPDLKRRLDQHVDKLRLRSFVLDNAHTLVNFEQEDFFINFNNPESLKLWDSLQGST</sequence>
<evidence type="ECO:0000256" key="4">
    <source>
        <dbReference type="ARBA" id="ARBA00022741"/>
    </source>
</evidence>
<comment type="cofactor">
    <cofactor evidence="8">
        <name>Mg(2+)</name>
        <dbReference type="ChEBI" id="CHEBI:18420"/>
    </cofactor>
</comment>
<evidence type="ECO:0000313" key="10">
    <source>
        <dbReference type="EMBL" id="GGW91022.1"/>
    </source>
</evidence>
<dbReference type="InterPro" id="IPR025877">
    <property type="entry name" value="MobA-like_NTP_Trfase"/>
</dbReference>
<gene>
    <name evidence="8 10" type="primary">mobA</name>
    <name evidence="10" type="ORF">GCM10011450_21500</name>
</gene>
<dbReference type="GO" id="GO:0046872">
    <property type="term" value="F:metal ion binding"/>
    <property type="evidence" value="ECO:0007669"/>
    <property type="project" value="UniProtKB-KW"/>
</dbReference>
<name>A0A918JQV7_9BURK</name>
<evidence type="ECO:0000256" key="1">
    <source>
        <dbReference type="ARBA" id="ARBA00022490"/>
    </source>
</evidence>
<evidence type="ECO:0000256" key="2">
    <source>
        <dbReference type="ARBA" id="ARBA00022679"/>
    </source>
</evidence>
<evidence type="ECO:0000259" key="9">
    <source>
        <dbReference type="Pfam" id="PF12804"/>
    </source>
</evidence>
<feature type="binding site" evidence="8">
    <location>
        <begin position="10"/>
        <end position="12"/>
    </location>
    <ligand>
        <name>GTP</name>
        <dbReference type="ChEBI" id="CHEBI:37565"/>
    </ligand>
</feature>
<dbReference type="GO" id="GO:0061603">
    <property type="term" value="F:molybdenum cofactor guanylyltransferase activity"/>
    <property type="evidence" value="ECO:0007669"/>
    <property type="project" value="UniProtKB-EC"/>
</dbReference>
<feature type="binding site" evidence="8">
    <location>
        <position position="23"/>
    </location>
    <ligand>
        <name>GTP</name>
        <dbReference type="ChEBI" id="CHEBI:37565"/>
    </ligand>
</feature>
<proteinExistence type="inferred from homology"/>
<keyword evidence="11" id="KW-1185">Reference proteome</keyword>
<dbReference type="Gene3D" id="3.90.550.10">
    <property type="entry name" value="Spore Coat Polysaccharide Biosynthesis Protein SpsA, Chain A"/>
    <property type="match status" value="1"/>
</dbReference>
<comment type="caution">
    <text evidence="10">The sequence shown here is derived from an EMBL/GenBank/DDBJ whole genome shotgun (WGS) entry which is preliminary data.</text>
</comment>
<comment type="similarity">
    <text evidence="8">Belongs to the MobA family.</text>
</comment>
<dbReference type="HAMAP" id="MF_00316">
    <property type="entry name" value="MobA"/>
    <property type="match status" value="1"/>
</dbReference>
<dbReference type="SUPFAM" id="SSF53448">
    <property type="entry name" value="Nucleotide-diphospho-sugar transferases"/>
    <property type="match status" value="1"/>
</dbReference>
<evidence type="ECO:0000256" key="6">
    <source>
        <dbReference type="ARBA" id="ARBA00023134"/>
    </source>
</evidence>
<evidence type="ECO:0000256" key="5">
    <source>
        <dbReference type="ARBA" id="ARBA00022842"/>
    </source>
</evidence>
<feature type="domain" description="MobA-like NTP transferase" evidence="9">
    <location>
        <begin position="7"/>
        <end position="155"/>
    </location>
</feature>
<evidence type="ECO:0000256" key="8">
    <source>
        <dbReference type="HAMAP-Rule" id="MF_00316"/>
    </source>
</evidence>
<comment type="catalytic activity">
    <reaction evidence="8">
        <text>Mo-molybdopterin + GTP + H(+) = Mo-molybdopterin guanine dinucleotide + diphosphate</text>
        <dbReference type="Rhea" id="RHEA:34243"/>
        <dbReference type="ChEBI" id="CHEBI:15378"/>
        <dbReference type="ChEBI" id="CHEBI:33019"/>
        <dbReference type="ChEBI" id="CHEBI:37565"/>
        <dbReference type="ChEBI" id="CHEBI:71302"/>
        <dbReference type="ChEBI" id="CHEBI:71310"/>
        <dbReference type="EC" id="2.7.7.77"/>
    </reaction>
</comment>
<dbReference type="InterPro" id="IPR029044">
    <property type="entry name" value="Nucleotide-diphossugar_trans"/>
</dbReference>
<comment type="subcellular location">
    <subcellularLocation>
        <location evidence="8">Cytoplasm</location>
    </subcellularLocation>
</comment>
<feature type="binding site" evidence="8">
    <location>
        <position position="69"/>
    </location>
    <ligand>
        <name>GTP</name>
        <dbReference type="ChEBI" id="CHEBI:37565"/>
    </ligand>
</feature>
<keyword evidence="1 8" id="KW-0963">Cytoplasm</keyword>
<comment type="function">
    <text evidence="8">Transfers a GMP moiety from GTP to Mo-molybdopterin (Mo-MPT) cofactor (Moco or molybdenum cofactor) to form Mo-molybdopterin guanine dinucleotide (Mo-MGD) cofactor.</text>
</comment>
<comment type="caution">
    <text evidence="8">Lacks conserved residue(s) required for the propagation of feature annotation.</text>
</comment>
<evidence type="ECO:0000313" key="11">
    <source>
        <dbReference type="Proteomes" id="UP000608345"/>
    </source>
</evidence>
<comment type="domain">
    <text evidence="8">The N-terminal domain determines nucleotide recognition and specific binding, while the C-terminal domain determines the specific binding to the target protein.</text>
</comment>
<protein>
    <recommendedName>
        <fullName evidence="8">Molybdenum cofactor guanylyltransferase</fullName>
        <shortName evidence="8">MoCo guanylyltransferase</shortName>
        <ecNumber evidence="8">2.7.7.77</ecNumber>
    </recommendedName>
    <alternativeName>
        <fullName evidence="8">GTP:molybdopterin guanylyltransferase</fullName>
    </alternativeName>
    <alternativeName>
        <fullName evidence="8">Mo-MPT guanylyltransferase</fullName>
    </alternativeName>
    <alternativeName>
        <fullName evidence="8">Molybdopterin guanylyltransferase</fullName>
    </alternativeName>
    <alternativeName>
        <fullName evidence="8">Molybdopterin-guanine dinucleotide synthase</fullName>
        <shortName evidence="8">MGD synthase</shortName>
    </alternativeName>
</protein>
<feature type="binding site" evidence="8">
    <location>
        <position position="102"/>
    </location>
    <ligand>
        <name>Mg(2+)</name>
        <dbReference type="ChEBI" id="CHEBI:18420"/>
    </ligand>
</feature>
<comment type="subunit">
    <text evidence="8">Monomer.</text>
</comment>
<keyword evidence="4 8" id="KW-0547">Nucleotide-binding</keyword>
<dbReference type="Pfam" id="PF12804">
    <property type="entry name" value="NTP_transf_3"/>
    <property type="match status" value="1"/>
</dbReference>
<dbReference type="GO" id="GO:0005525">
    <property type="term" value="F:GTP binding"/>
    <property type="evidence" value="ECO:0007669"/>
    <property type="project" value="UniProtKB-UniRule"/>
</dbReference>
<organism evidence="10 11">
    <name type="scientific">Advenella faeciporci</name>
    <dbReference type="NCBI Taxonomy" id="797535"/>
    <lineage>
        <taxon>Bacteria</taxon>
        <taxon>Pseudomonadati</taxon>
        <taxon>Pseudomonadota</taxon>
        <taxon>Betaproteobacteria</taxon>
        <taxon>Burkholderiales</taxon>
        <taxon>Alcaligenaceae</taxon>
    </lineage>
</organism>